<evidence type="ECO:0000313" key="2">
    <source>
        <dbReference type="Proteomes" id="UP001310594"/>
    </source>
</evidence>
<gene>
    <name evidence="1" type="ORF">LTR97_009904</name>
</gene>
<dbReference type="EMBL" id="JAVRQU010000016">
    <property type="protein sequence ID" value="KAK5694282.1"/>
    <property type="molecule type" value="Genomic_DNA"/>
</dbReference>
<protein>
    <submittedName>
        <fullName evidence="1">Uncharacterized protein</fullName>
    </submittedName>
</protein>
<dbReference type="AlphaFoldDB" id="A0AAN7W554"/>
<dbReference type="Proteomes" id="UP001310594">
    <property type="component" value="Unassembled WGS sequence"/>
</dbReference>
<evidence type="ECO:0000313" key="1">
    <source>
        <dbReference type="EMBL" id="KAK5694282.1"/>
    </source>
</evidence>
<accession>A0AAN7W554</accession>
<sequence length="210" mass="24134">MNSSPLSRLCAELRNHIFSLALTKQAFDPNAPDEHPPTRRGLIANRERISRAPLVDRPLSMTCRQLRADTRLMYYNVNDHFYVAVPGLGPQSLQKRLKAIASEVLAIVRDLHMDIYIPFEGNPVFRQWIELSTYLERVGFVRNKNCRVLRERGTCGEGFSEGQQEQAQLQICISTAVILQIGERTWSEIVVLGLTREWDDVPEAQWQTRE</sequence>
<reference evidence="1" key="1">
    <citation type="submission" date="2023-08" db="EMBL/GenBank/DDBJ databases">
        <title>Black Yeasts Isolated from many extreme environments.</title>
        <authorList>
            <person name="Coleine C."/>
            <person name="Stajich J.E."/>
            <person name="Selbmann L."/>
        </authorList>
    </citation>
    <scope>NUCLEOTIDE SEQUENCE</scope>
    <source>
        <strain evidence="1">CCFEE 5810</strain>
    </source>
</reference>
<proteinExistence type="predicted"/>
<comment type="caution">
    <text evidence="1">The sequence shown here is derived from an EMBL/GenBank/DDBJ whole genome shotgun (WGS) entry which is preliminary data.</text>
</comment>
<organism evidence="1 2">
    <name type="scientific">Elasticomyces elasticus</name>
    <dbReference type="NCBI Taxonomy" id="574655"/>
    <lineage>
        <taxon>Eukaryota</taxon>
        <taxon>Fungi</taxon>
        <taxon>Dikarya</taxon>
        <taxon>Ascomycota</taxon>
        <taxon>Pezizomycotina</taxon>
        <taxon>Dothideomycetes</taxon>
        <taxon>Dothideomycetidae</taxon>
        <taxon>Mycosphaerellales</taxon>
        <taxon>Teratosphaeriaceae</taxon>
        <taxon>Elasticomyces</taxon>
    </lineage>
</organism>
<name>A0AAN7W554_9PEZI</name>